<organism evidence="1 2">
    <name type="scientific">Saprolegnia diclina (strain VS20)</name>
    <dbReference type="NCBI Taxonomy" id="1156394"/>
    <lineage>
        <taxon>Eukaryota</taxon>
        <taxon>Sar</taxon>
        <taxon>Stramenopiles</taxon>
        <taxon>Oomycota</taxon>
        <taxon>Saprolegniomycetes</taxon>
        <taxon>Saprolegniales</taxon>
        <taxon>Saprolegniaceae</taxon>
        <taxon>Saprolegnia</taxon>
    </lineage>
</organism>
<dbReference type="Proteomes" id="UP000030762">
    <property type="component" value="Unassembled WGS sequence"/>
</dbReference>
<proteinExistence type="predicted"/>
<dbReference type="VEuPathDB" id="FungiDB:SDRG_15230"/>
<protein>
    <submittedName>
        <fullName evidence="1">Uncharacterized protein</fullName>
    </submittedName>
</protein>
<keyword evidence="2" id="KW-1185">Reference proteome</keyword>
<dbReference type="GeneID" id="19955957"/>
<accession>T0RBH7</accession>
<dbReference type="RefSeq" id="XP_008619618.1">
    <property type="nucleotide sequence ID" value="XM_008621396.1"/>
</dbReference>
<dbReference type="InParanoid" id="T0RBH7"/>
<evidence type="ECO:0000313" key="1">
    <source>
        <dbReference type="EMBL" id="EQC26897.1"/>
    </source>
</evidence>
<evidence type="ECO:0000313" key="2">
    <source>
        <dbReference type="Proteomes" id="UP000030762"/>
    </source>
</evidence>
<sequence length="152" mass="17071">MEEAYQPWGSFGDLLHASKSHPTIKALLASPSFPTRWPAVLPKWFSTVYTMHGLPRESLLVTHRRPVWHNAHLPTPSKLKWLAHDNAVHVETLAVQGYTHVDSFQALGHTVTDLAEQLPRLFPVLQPPRRWIRLLAIAIILPRPGSSSSGLT</sequence>
<dbReference type="AlphaFoldDB" id="T0RBH7"/>
<gene>
    <name evidence="1" type="ORF">SDRG_15230</name>
</gene>
<dbReference type="EMBL" id="JH767218">
    <property type="protein sequence ID" value="EQC26897.1"/>
    <property type="molecule type" value="Genomic_DNA"/>
</dbReference>
<reference evidence="1 2" key="1">
    <citation type="submission" date="2012-04" db="EMBL/GenBank/DDBJ databases">
        <title>The Genome Sequence of Saprolegnia declina VS20.</title>
        <authorList>
            <consortium name="The Broad Institute Genome Sequencing Platform"/>
            <person name="Russ C."/>
            <person name="Nusbaum C."/>
            <person name="Tyler B."/>
            <person name="van West P."/>
            <person name="Dieguez-Uribeondo J."/>
            <person name="de Bruijn I."/>
            <person name="Tripathy S."/>
            <person name="Jiang R."/>
            <person name="Young S.K."/>
            <person name="Zeng Q."/>
            <person name="Gargeya S."/>
            <person name="Fitzgerald M."/>
            <person name="Haas B."/>
            <person name="Abouelleil A."/>
            <person name="Alvarado L."/>
            <person name="Arachchi H.M."/>
            <person name="Berlin A."/>
            <person name="Chapman S.B."/>
            <person name="Goldberg J."/>
            <person name="Griggs A."/>
            <person name="Gujja S."/>
            <person name="Hansen M."/>
            <person name="Howarth C."/>
            <person name="Imamovic A."/>
            <person name="Larimer J."/>
            <person name="McCowen C."/>
            <person name="Montmayeur A."/>
            <person name="Murphy C."/>
            <person name="Neiman D."/>
            <person name="Pearson M."/>
            <person name="Priest M."/>
            <person name="Roberts A."/>
            <person name="Saif S."/>
            <person name="Shea T."/>
            <person name="Sisk P."/>
            <person name="Sykes S."/>
            <person name="Wortman J."/>
            <person name="Nusbaum C."/>
            <person name="Birren B."/>
        </authorList>
    </citation>
    <scope>NUCLEOTIDE SEQUENCE [LARGE SCALE GENOMIC DNA]</scope>
    <source>
        <strain evidence="1 2">VS20</strain>
    </source>
</reference>
<name>T0RBH7_SAPDV</name>